<gene>
    <name evidence="3" type="ORF">POM88_028725</name>
</gene>
<dbReference type="PANTHER" id="PTHR47926">
    <property type="entry name" value="PENTATRICOPEPTIDE REPEAT-CONTAINING PROTEIN"/>
    <property type="match status" value="1"/>
</dbReference>
<dbReference type="Pfam" id="PF01535">
    <property type="entry name" value="PPR"/>
    <property type="match status" value="2"/>
</dbReference>
<dbReference type="EMBL" id="JAUIZM010000007">
    <property type="protein sequence ID" value="KAK1372532.1"/>
    <property type="molecule type" value="Genomic_DNA"/>
</dbReference>
<name>A0AAD8HSF8_9APIA</name>
<sequence length="510" mass="57066">MPMKQLIPTLSLRQIKQIQAHIITTSKPNTLNILLSNFTHSHTPQNTFFLYNKMVQNPNSHNHFTFTLVLKACSLLHSHSKAQEIHAHVIKNALFSDMFIQNSLIHFYLKQNDIVSSCRVFDCVKYPDVVSWTSIISGLSKCGLENEALIRFSKMNVMPNRTTIVTVLSACISIRAVKIGKCVYCYSLKNFCEDNVVLGNVVLDFFVKFGDLGCARYLFDRMRKRDVVSWTTMVGGFVQRGFFEVAVRVFQEMVQGGEVEPNEATIVSVLSACSSIGDLSLGRWVHSYVSSKDDLVMNRNVGNALVNLYVKCGNMDLAIRVFCMLKVKDVVSWSTMISGLAMNGYGKHVLPLFSLMLIHGDTPDDVTFIGLLSACSHAGLVNQGLMLFKAMDGVYGILPHMKHYACIVDMYGRAGLLEEAERFIENMPVEADGSIWGALLNACNIYGSEEMILRTRQSLSKTRDVTVGTFALLSNTYASSNRWDDANKVRDSMRRMGLKKTAGCSWVEVD</sequence>
<proteinExistence type="predicted"/>
<dbReference type="FunFam" id="1.25.40.10:FF:001645">
    <property type="entry name" value="Os04g0676200 protein"/>
    <property type="match status" value="1"/>
</dbReference>
<evidence type="ECO:0000256" key="2">
    <source>
        <dbReference type="PROSITE-ProRule" id="PRU00708"/>
    </source>
</evidence>
<dbReference type="Pfam" id="PF13041">
    <property type="entry name" value="PPR_2"/>
    <property type="match status" value="2"/>
</dbReference>
<keyword evidence="1" id="KW-0677">Repeat</keyword>
<reference evidence="3" key="2">
    <citation type="submission" date="2023-05" db="EMBL/GenBank/DDBJ databases">
        <authorList>
            <person name="Schelkunov M.I."/>
        </authorList>
    </citation>
    <scope>NUCLEOTIDE SEQUENCE</scope>
    <source>
        <strain evidence="3">Hsosn_3</strain>
        <tissue evidence="3">Leaf</tissue>
    </source>
</reference>
<evidence type="ECO:0000256" key="1">
    <source>
        <dbReference type="ARBA" id="ARBA00022737"/>
    </source>
</evidence>
<organism evidence="3 4">
    <name type="scientific">Heracleum sosnowskyi</name>
    <dbReference type="NCBI Taxonomy" id="360622"/>
    <lineage>
        <taxon>Eukaryota</taxon>
        <taxon>Viridiplantae</taxon>
        <taxon>Streptophyta</taxon>
        <taxon>Embryophyta</taxon>
        <taxon>Tracheophyta</taxon>
        <taxon>Spermatophyta</taxon>
        <taxon>Magnoliopsida</taxon>
        <taxon>eudicotyledons</taxon>
        <taxon>Gunneridae</taxon>
        <taxon>Pentapetalae</taxon>
        <taxon>asterids</taxon>
        <taxon>campanulids</taxon>
        <taxon>Apiales</taxon>
        <taxon>Apiaceae</taxon>
        <taxon>Apioideae</taxon>
        <taxon>apioid superclade</taxon>
        <taxon>Tordylieae</taxon>
        <taxon>Tordyliinae</taxon>
        <taxon>Heracleum</taxon>
    </lineage>
</organism>
<feature type="repeat" description="PPR" evidence="2">
    <location>
        <begin position="226"/>
        <end position="260"/>
    </location>
</feature>
<comment type="caution">
    <text evidence="3">The sequence shown here is derived from an EMBL/GenBank/DDBJ whole genome shotgun (WGS) entry which is preliminary data.</text>
</comment>
<dbReference type="Gene3D" id="1.25.40.10">
    <property type="entry name" value="Tetratricopeptide repeat domain"/>
    <property type="match status" value="4"/>
</dbReference>
<dbReference type="InterPro" id="IPR046960">
    <property type="entry name" value="PPR_At4g14850-like_plant"/>
</dbReference>
<dbReference type="InterPro" id="IPR002885">
    <property type="entry name" value="PPR_rpt"/>
</dbReference>
<dbReference type="InterPro" id="IPR011990">
    <property type="entry name" value="TPR-like_helical_dom_sf"/>
</dbReference>
<reference evidence="3" key="1">
    <citation type="submission" date="2023-02" db="EMBL/GenBank/DDBJ databases">
        <title>Genome of toxic invasive species Heracleum sosnowskyi carries increased number of genes despite the absence of recent whole-genome duplications.</title>
        <authorList>
            <person name="Schelkunov M."/>
            <person name="Shtratnikova V."/>
            <person name="Makarenko M."/>
            <person name="Klepikova A."/>
            <person name="Omelchenko D."/>
            <person name="Novikova G."/>
            <person name="Obukhova E."/>
            <person name="Bogdanov V."/>
            <person name="Penin A."/>
            <person name="Logacheva M."/>
        </authorList>
    </citation>
    <scope>NUCLEOTIDE SEQUENCE</scope>
    <source>
        <strain evidence="3">Hsosn_3</strain>
        <tissue evidence="3">Leaf</tissue>
    </source>
</reference>
<dbReference type="GO" id="GO:0003729">
    <property type="term" value="F:mRNA binding"/>
    <property type="evidence" value="ECO:0007669"/>
    <property type="project" value="UniProtKB-ARBA"/>
</dbReference>
<dbReference type="PROSITE" id="PS51375">
    <property type="entry name" value="PPR"/>
    <property type="match status" value="3"/>
</dbReference>
<keyword evidence="4" id="KW-1185">Reference proteome</keyword>
<feature type="repeat" description="PPR" evidence="2">
    <location>
        <begin position="466"/>
        <end position="500"/>
    </location>
</feature>
<dbReference type="FunFam" id="1.25.40.10:FF:000073">
    <property type="entry name" value="Pentatricopeptide repeat-containing protein chloroplastic"/>
    <property type="match status" value="1"/>
</dbReference>
<evidence type="ECO:0000313" key="3">
    <source>
        <dbReference type="EMBL" id="KAK1372532.1"/>
    </source>
</evidence>
<protein>
    <submittedName>
        <fullName evidence="3">Pentatricopeptide repeat-containing protein</fullName>
    </submittedName>
</protein>
<evidence type="ECO:0000313" key="4">
    <source>
        <dbReference type="Proteomes" id="UP001237642"/>
    </source>
</evidence>
<feature type="repeat" description="PPR" evidence="2">
    <location>
        <begin position="329"/>
        <end position="363"/>
    </location>
</feature>
<dbReference type="Pfam" id="PF20431">
    <property type="entry name" value="E_motif"/>
    <property type="match status" value="1"/>
</dbReference>
<accession>A0AAD8HSF8</accession>
<dbReference type="GO" id="GO:0009451">
    <property type="term" value="P:RNA modification"/>
    <property type="evidence" value="ECO:0007669"/>
    <property type="project" value="InterPro"/>
</dbReference>
<dbReference type="Proteomes" id="UP001237642">
    <property type="component" value="Unassembled WGS sequence"/>
</dbReference>
<dbReference type="NCBIfam" id="TIGR00756">
    <property type="entry name" value="PPR"/>
    <property type="match status" value="1"/>
</dbReference>
<dbReference type="AlphaFoldDB" id="A0AAD8HSF8"/>
<dbReference type="FunFam" id="1.25.40.10:FF:000090">
    <property type="entry name" value="Pentatricopeptide repeat-containing protein, chloroplastic"/>
    <property type="match status" value="1"/>
</dbReference>
<dbReference type="InterPro" id="IPR046848">
    <property type="entry name" value="E_motif"/>
</dbReference>